<evidence type="ECO:0000256" key="21">
    <source>
        <dbReference type="ARBA" id="ARBA00042850"/>
    </source>
</evidence>
<dbReference type="GO" id="GO:0046872">
    <property type="term" value="F:metal ion binding"/>
    <property type="evidence" value="ECO:0007669"/>
    <property type="project" value="UniProtKB-KW"/>
</dbReference>
<evidence type="ECO:0000256" key="8">
    <source>
        <dbReference type="ARBA" id="ARBA00022454"/>
    </source>
</evidence>
<comment type="catalytic activity">
    <reaction evidence="24">
        <text>alpha-NAD(+) + H2O = ADP-D-ribose + nicotinamide + H(+)</text>
        <dbReference type="Rhea" id="RHEA:68792"/>
        <dbReference type="ChEBI" id="CHEBI:15377"/>
        <dbReference type="ChEBI" id="CHEBI:15378"/>
        <dbReference type="ChEBI" id="CHEBI:17154"/>
        <dbReference type="ChEBI" id="CHEBI:57967"/>
        <dbReference type="ChEBI" id="CHEBI:77017"/>
    </reaction>
</comment>
<evidence type="ECO:0000313" key="26">
    <source>
        <dbReference type="EMBL" id="KAJ9588974.1"/>
    </source>
</evidence>
<keyword evidence="9" id="KW-0963">Cytoplasm</keyword>
<evidence type="ECO:0000256" key="16">
    <source>
        <dbReference type="ARBA" id="ARBA00023242"/>
    </source>
</evidence>
<keyword evidence="13 25" id="KW-0460">Magnesium</keyword>
<evidence type="ECO:0000256" key="4">
    <source>
        <dbReference type="ARBA" id="ARBA00004496"/>
    </source>
</evidence>
<comment type="caution">
    <text evidence="26">The sequence shown here is derived from an EMBL/GenBank/DDBJ whole genome shotgun (WGS) entry which is preliminary data.</text>
</comment>
<keyword evidence="15" id="KW-0234">DNA repair</keyword>
<evidence type="ECO:0000256" key="9">
    <source>
        <dbReference type="ARBA" id="ARBA00022490"/>
    </source>
</evidence>
<comment type="cofactor">
    <cofactor evidence="25">
        <name>Mg(2+)</name>
        <dbReference type="ChEBI" id="CHEBI:18420"/>
    </cofactor>
    <text evidence="25">Binds 2 magnesium ions per subunit.</text>
</comment>
<feature type="binding site" evidence="25">
    <location>
        <position position="301"/>
    </location>
    <ligand>
        <name>Mg(2+)</name>
        <dbReference type="ChEBI" id="CHEBI:18420"/>
        <label>1</label>
    </ligand>
</feature>
<dbReference type="PANTHER" id="PTHR16222">
    <property type="entry name" value="ADP-RIBOSYLGLYCOHYDROLASE"/>
    <property type="match status" value="1"/>
</dbReference>
<evidence type="ECO:0000256" key="1">
    <source>
        <dbReference type="ARBA" id="ARBA00004123"/>
    </source>
</evidence>
<reference evidence="26" key="2">
    <citation type="submission" date="2023-05" db="EMBL/GenBank/DDBJ databases">
        <authorList>
            <person name="Fouks B."/>
        </authorList>
    </citation>
    <scope>NUCLEOTIDE SEQUENCE</scope>
    <source>
        <strain evidence="26">Stay&amp;Tobe</strain>
        <tissue evidence="26">Testes</tissue>
    </source>
</reference>
<evidence type="ECO:0000256" key="23">
    <source>
        <dbReference type="ARBA" id="ARBA00043193"/>
    </source>
</evidence>
<dbReference type="Gene3D" id="1.10.4080.10">
    <property type="entry name" value="ADP-ribosylation/Crystallin J1"/>
    <property type="match status" value="1"/>
</dbReference>
<dbReference type="GO" id="GO:0005694">
    <property type="term" value="C:chromosome"/>
    <property type="evidence" value="ECO:0007669"/>
    <property type="project" value="UniProtKB-SubCell"/>
</dbReference>
<feature type="binding site" evidence="25">
    <location>
        <position position="63"/>
    </location>
    <ligand>
        <name>Mg(2+)</name>
        <dbReference type="ChEBI" id="CHEBI:18420"/>
        <label>1</label>
    </ligand>
</feature>
<dbReference type="AlphaFoldDB" id="A0AAD8EGF2"/>
<evidence type="ECO:0000256" key="2">
    <source>
        <dbReference type="ARBA" id="ARBA00004286"/>
    </source>
</evidence>
<evidence type="ECO:0000256" key="19">
    <source>
        <dbReference type="ARBA" id="ARBA00042471"/>
    </source>
</evidence>
<evidence type="ECO:0000256" key="6">
    <source>
        <dbReference type="ARBA" id="ARBA00011245"/>
    </source>
</evidence>
<evidence type="ECO:0000256" key="7">
    <source>
        <dbReference type="ARBA" id="ARBA00012255"/>
    </source>
</evidence>
<keyword evidence="8" id="KW-0158">Chromosome</keyword>
<organism evidence="26 27">
    <name type="scientific">Diploptera punctata</name>
    <name type="common">Pacific beetle cockroach</name>
    <dbReference type="NCBI Taxonomy" id="6984"/>
    <lineage>
        <taxon>Eukaryota</taxon>
        <taxon>Metazoa</taxon>
        <taxon>Ecdysozoa</taxon>
        <taxon>Arthropoda</taxon>
        <taxon>Hexapoda</taxon>
        <taxon>Insecta</taxon>
        <taxon>Pterygota</taxon>
        <taxon>Neoptera</taxon>
        <taxon>Polyneoptera</taxon>
        <taxon>Dictyoptera</taxon>
        <taxon>Blattodea</taxon>
        <taxon>Blaberoidea</taxon>
        <taxon>Blaberidae</taxon>
        <taxon>Diplopterinae</taxon>
        <taxon>Diploptera</taxon>
    </lineage>
</organism>
<dbReference type="GO" id="GO:0004649">
    <property type="term" value="F:poly(ADP-ribose) glycohydrolase activity"/>
    <property type="evidence" value="ECO:0007669"/>
    <property type="project" value="UniProtKB-EC"/>
</dbReference>
<protein>
    <recommendedName>
        <fullName evidence="17">ADP-ribosylhydrolase ARH3</fullName>
        <ecNumber evidence="7">3.2.1.143</ecNumber>
    </recommendedName>
    <alternativeName>
        <fullName evidence="18">ADP-ribose glycohydrolase ARH3</fullName>
    </alternativeName>
    <alternativeName>
        <fullName evidence="19">ADP-ribosylhydrolase 3</fullName>
    </alternativeName>
    <alternativeName>
        <fullName evidence="22">O-acetyl-ADP-ribose deacetylase ARH3</fullName>
    </alternativeName>
    <alternativeName>
        <fullName evidence="23">Poly(ADP-ribose) glycohydrolase ARH3</fullName>
    </alternativeName>
    <alternativeName>
        <fullName evidence="21">[Protein ADP-ribosylarginine] hydrolase-like protein 2</fullName>
    </alternativeName>
    <alternativeName>
        <fullName evidence="20">[Protein ADP-ribosylserine] hydrolase</fullName>
    </alternativeName>
</protein>
<accession>A0AAD8EGF2</accession>
<dbReference type="InterPro" id="IPR005502">
    <property type="entry name" value="Ribosyl_crysJ1"/>
</dbReference>
<evidence type="ECO:0000256" key="18">
    <source>
        <dbReference type="ARBA" id="ARBA00042398"/>
    </source>
</evidence>
<evidence type="ECO:0000256" key="25">
    <source>
        <dbReference type="PIRSR" id="PIRSR605502-1"/>
    </source>
</evidence>
<dbReference type="GO" id="GO:0140290">
    <property type="term" value="P:peptidyl-serine ADP-deribosylation"/>
    <property type="evidence" value="ECO:0007669"/>
    <property type="project" value="UniProtKB-ARBA"/>
</dbReference>
<dbReference type="EC" id="3.2.1.143" evidence="7"/>
<gene>
    <name evidence="26" type="ORF">L9F63_017734</name>
</gene>
<evidence type="ECO:0000256" key="14">
    <source>
        <dbReference type="ARBA" id="ARBA00023128"/>
    </source>
</evidence>
<comment type="subcellular location">
    <subcellularLocation>
        <location evidence="2">Chromosome</location>
    </subcellularLocation>
    <subcellularLocation>
        <location evidence="4">Cytoplasm</location>
    </subcellularLocation>
    <subcellularLocation>
        <location evidence="3">Mitochondrion matrix</location>
    </subcellularLocation>
    <subcellularLocation>
        <location evidence="1">Nucleus</location>
    </subcellularLocation>
</comment>
<feature type="binding site" evidence="25">
    <location>
        <position position="62"/>
    </location>
    <ligand>
        <name>Mg(2+)</name>
        <dbReference type="ChEBI" id="CHEBI:18420"/>
        <label>1</label>
    </ligand>
</feature>
<proteinExistence type="inferred from homology"/>
<comment type="similarity">
    <text evidence="5">Belongs to the ADP-ribosylglycohydrolase family.</text>
</comment>
<feature type="non-terminal residue" evidence="26">
    <location>
        <position position="347"/>
    </location>
</feature>
<evidence type="ECO:0000256" key="22">
    <source>
        <dbReference type="ARBA" id="ARBA00043187"/>
    </source>
</evidence>
<sequence length="347" mass="38594">MAVLDSISILSKFRGCLVGSLLGDCLGAPFEGDSPSSKILLQKYFDKLEGPYFKSPVKQYTDDAAMTKCLAESLISQEKFDALDLAKRFVKEYFNEPRRGYGQQVIDVFHKLRARKFDDPFGPAREQFEGSGSYGNGGAMRVAPLALFCYSDYNQLVDLVKRSAEVTHTHQQGYNGTILQAMAIHQCLHMDPKVTLDVNNFSQQLIDKMCQLEQDSEGLGLGDPHPYQTQLNKMQKLLNKGDEVHDEEVELTLGTSVAALYSVPTAIFCFLRAYSPIPEIETENPFRRTIQYAISLGGDTDTIANMAGAIAGAYYGYSCVSENLQKHCEASEQFIEYADKLHKIIAG</sequence>
<dbReference type="GO" id="GO:0006281">
    <property type="term" value="P:DNA repair"/>
    <property type="evidence" value="ECO:0007669"/>
    <property type="project" value="UniProtKB-KW"/>
</dbReference>
<dbReference type="GO" id="GO:0005634">
    <property type="term" value="C:nucleus"/>
    <property type="evidence" value="ECO:0007669"/>
    <property type="project" value="UniProtKB-SubCell"/>
</dbReference>
<dbReference type="Pfam" id="PF03747">
    <property type="entry name" value="ADP_ribosyl_GH"/>
    <property type="match status" value="1"/>
</dbReference>
<keyword evidence="11" id="KW-0227">DNA damage</keyword>
<evidence type="ECO:0000256" key="17">
    <source>
        <dbReference type="ARBA" id="ARBA00041057"/>
    </source>
</evidence>
<evidence type="ECO:0000256" key="15">
    <source>
        <dbReference type="ARBA" id="ARBA00023204"/>
    </source>
</evidence>
<keyword evidence="14" id="KW-0496">Mitochondrion</keyword>
<dbReference type="PANTHER" id="PTHR16222:SF24">
    <property type="entry name" value="ADP-RIBOSYLHYDROLASE ARH3"/>
    <property type="match status" value="1"/>
</dbReference>
<name>A0AAD8EGF2_DIPPU</name>
<evidence type="ECO:0000256" key="24">
    <source>
        <dbReference type="ARBA" id="ARBA00049015"/>
    </source>
</evidence>
<keyword evidence="12" id="KW-0378">Hydrolase</keyword>
<evidence type="ECO:0000313" key="27">
    <source>
        <dbReference type="Proteomes" id="UP001233999"/>
    </source>
</evidence>
<dbReference type="EMBL" id="JASPKZ010005291">
    <property type="protein sequence ID" value="KAJ9588974.1"/>
    <property type="molecule type" value="Genomic_DNA"/>
</dbReference>
<keyword evidence="16" id="KW-0539">Nucleus</keyword>
<feature type="binding site" evidence="25">
    <location>
        <position position="61"/>
    </location>
    <ligand>
        <name>Mg(2+)</name>
        <dbReference type="ChEBI" id="CHEBI:18420"/>
        <label>1</label>
    </ligand>
</feature>
<comment type="subunit">
    <text evidence="6">Monomer.</text>
</comment>
<feature type="binding site" evidence="25">
    <location>
        <position position="302"/>
    </location>
    <ligand>
        <name>Mg(2+)</name>
        <dbReference type="ChEBI" id="CHEBI:18420"/>
        <label>2</label>
    </ligand>
</feature>
<evidence type="ECO:0000256" key="10">
    <source>
        <dbReference type="ARBA" id="ARBA00022723"/>
    </source>
</evidence>
<evidence type="ECO:0000256" key="3">
    <source>
        <dbReference type="ARBA" id="ARBA00004305"/>
    </source>
</evidence>
<dbReference type="InterPro" id="IPR050792">
    <property type="entry name" value="ADP-ribosylglycohydrolase"/>
</dbReference>
<evidence type="ECO:0000256" key="20">
    <source>
        <dbReference type="ARBA" id="ARBA00042722"/>
    </source>
</evidence>
<evidence type="ECO:0000256" key="13">
    <source>
        <dbReference type="ARBA" id="ARBA00022842"/>
    </source>
</evidence>
<dbReference type="SUPFAM" id="SSF101478">
    <property type="entry name" value="ADP-ribosylglycohydrolase"/>
    <property type="match status" value="1"/>
</dbReference>
<feature type="binding site" evidence="25">
    <location>
        <position position="299"/>
    </location>
    <ligand>
        <name>Mg(2+)</name>
        <dbReference type="ChEBI" id="CHEBI:18420"/>
        <label>1</label>
    </ligand>
</feature>
<evidence type="ECO:0000256" key="11">
    <source>
        <dbReference type="ARBA" id="ARBA00022763"/>
    </source>
</evidence>
<dbReference type="FunFam" id="1.10.4080.10:FF:000001">
    <property type="entry name" value="ADP-ribose glycohydrolase ARH3"/>
    <property type="match status" value="1"/>
</dbReference>
<evidence type="ECO:0000256" key="5">
    <source>
        <dbReference type="ARBA" id="ARBA00010702"/>
    </source>
</evidence>
<evidence type="ECO:0000256" key="12">
    <source>
        <dbReference type="ARBA" id="ARBA00022801"/>
    </source>
</evidence>
<keyword evidence="10 25" id="KW-0479">Metal-binding</keyword>
<dbReference type="GO" id="GO:0005759">
    <property type="term" value="C:mitochondrial matrix"/>
    <property type="evidence" value="ECO:0007669"/>
    <property type="project" value="UniProtKB-SubCell"/>
</dbReference>
<keyword evidence="27" id="KW-1185">Reference proteome</keyword>
<dbReference type="InterPro" id="IPR036705">
    <property type="entry name" value="Ribosyl_crysJ1_sf"/>
</dbReference>
<reference evidence="26" key="1">
    <citation type="journal article" date="2023" name="IScience">
        <title>Live-bearing cockroach genome reveals convergent evolutionary mechanisms linked to viviparity in insects and beyond.</title>
        <authorList>
            <person name="Fouks B."/>
            <person name="Harrison M.C."/>
            <person name="Mikhailova A.A."/>
            <person name="Marchal E."/>
            <person name="English S."/>
            <person name="Carruthers M."/>
            <person name="Jennings E.C."/>
            <person name="Chiamaka E.L."/>
            <person name="Frigard R.A."/>
            <person name="Pippel M."/>
            <person name="Attardo G.M."/>
            <person name="Benoit J.B."/>
            <person name="Bornberg-Bauer E."/>
            <person name="Tobe S.S."/>
        </authorList>
    </citation>
    <scope>NUCLEOTIDE SEQUENCE</scope>
    <source>
        <strain evidence="26">Stay&amp;Tobe</strain>
    </source>
</reference>
<dbReference type="Proteomes" id="UP001233999">
    <property type="component" value="Unassembled WGS sequence"/>
</dbReference>